<feature type="transmembrane region" description="Helical" evidence="1">
    <location>
        <begin position="29"/>
        <end position="48"/>
    </location>
</feature>
<dbReference type="PANTHER" id="PTHR43135">
    <property type="entry name" value="ALPHA-D-RIBOSE 1-METHYLPHOSPHONATE 5-TRIPHOSPHATE DIPHOSPHATASE"/>
    <property type="match status" value="1"/>
</dbReference>
<feature type="domain" description="Amidohydrolase-related" evidence="2">
    <location>
        <begin position="98"/>
        <end position="429"/>
    </location>
</feature>
<dbReference type="STRING" id="1763534.GCA_001831475_02013"/>
<dbReference type="Gene3D" id="2.30.40.10">
    <property type="entry name" value="Urease, subunit C, domain 1"/>
    <property type="match status" value="2"/>
</dbReference>
<dbReference type="AlphaFoldDB" id="A0A1B9DJC8"/>
<dbReference type="PANTHER" id="PTHR43135:SF3">
    <property type="entry name" value="ALPHA-D-RIBOSE 1-METHYLPHOSPHONATE 5-TRIPHOSPHATE DIPHOSPHATASE"/>
    <property type="match status" value="1"/>
</dbReference>
<evidence type="ECO:0000313" key="3">
    <source>
        <dbReference type="EMBL" id="OCB69773.1"/>
    </source>
</evidence>
<dbReference type="SUPFAM" id="SSF51556">
    <property type="entry name" value="Metallo-dependent hydrolases"/>
    <property type="match status" value="1"/>
</dbReference>
<dbReference type="EMBL" id="LVEP01000066">
    <property type="protein sequence ID" value="OCB69773.1"/>
    <property type="molecule type" value="Genomic_DNA"/>
</dbReference>
<sequence length="440" mass="50785">MSGYELPAISKQQNVGGKCKKKYRMKNKILILINLFAIVQLFGQRTVVKNVNIIPINQNTILKNKSILIENGKIIEIKDFKKLNLDKTEKIINAKNKYLMPGLADMHVHLHEKKSLDTLLLLNISAGVTQIRVMNSDVNQAELKNSLNQKIKPTIHFSYIFSKQNSTNQIDSIFNDVGKNNLDFIKLFSVKDENTFDELMMRANQEKKIVCGHYPSSVSMSKVLKSGFKSIEHLSAYPSDENINNLDENIKLTKENKVYNCPTFDYFITVFNYQYPYGYKTRLTYQKAPKSYIDKWEKDLKAKIKKVGEQKFLEFGENYKAKFEKQKIVFTKLYKNECLLLVGSDPSGLFQMSGFSMHDEMLFWSKLGIDNYTILKSATLIPAQFFDEQNEWGSIEVDKVADLIILNKNPLEDIRNLSTVETIIKQGKVYNQKELLNTLK</sequence>
<keyword evidence="1" id="KW-1133">Transmembrane helix</keyword>
<evidence type="ECO:0000313" key="4">
    <source>
        <dbReference type="Proteomes" id="UP000093510"/>
    </source>
</evidence>
<name>A0A1B9DJC8_9FLAO</name>
<accession>A0A1B9DJC8</accession>
<dbReference type="Pfam" id="PF01979">
    <property type="entry name" value="Amidohydro_1"/>
    <property type="match status" value="1"/>
</dbReference>
<keyword evidence="1" id="KW-0472">Membrane</keyword>
<proteinExistence type="predicted"/>
<protein>
    <recommendedName>
        <fullName evidence="2">Amidohydrolase-related domain-containing protein</fullName>
    </recommendedName>
</protein>
<keyword evidence="1" id="KW-0812">Transmembrane</keyword>
<dbReference type="SUPFAM" id="SSF51338">
    <property type="entry name" value="Composite domain of metallo-dependent hydrolases"/>
    <property type="match status" value="1"/>
</dbReference>
<dbReference type="Proteomes" id="UP000093510">
    <property type="component" value="Unassembled WGS sequence"/>
</dbReference>
<dbReference type="InterPro" id="IPR006680">
    <property type="entry name" value="Amidohydro-rel"/>
</dbReference>
<dbReference type="InterPro" id="IPR051781">
    <property type="entry name" value="Metallo-dep_Hydrolase"/>
</dbReference>
<evidence type="ECO:0000256" key="1">
    <source>
        <dbReference type="SAM" id="Phobius"/>
    </source>
</evidence>
<gene>
    <name evidence="3" type="ORF">LPBF_12500</name>
</gene>
<dbReference type="InterPro" id="IPR011059">
    <property type="entry name" value="Metal-dep_hydrolase_composite"/>
</dbReference>
<dbReference type="GO" id="GO:0016810">
    <property type="term" value="F:hydrolase activity, acting on carbon-nitrogen (but not peptide) bonds"/>
    <property type="evidence" value="ECO:0007669"/>
    <property type="project" value="InterPro"/>
</dbReference>
<keyword evidence="4" id="KW-1185">Reference proteome</keyword>
<organism evidence="3 4">
    <name type="scientific">Flavobacterium crassostreae</name>
    <dbReference type="NCBI Taxonomy" id="1763534"/>
    <lineage>
        <taxon>Bacteria</taxon>
        <taxon>Pseudomonadati</taxon>
        <taxon>Bacteroidota</taxon>
        <taxon>Flavobacteriia</taxon>
        <taxon>Flavobacteriales</taxon>
        <taxon>Flavobacteriaceae</taxon>
        <taxon>Flavobacterium</taxon>
    </lineage>
</organism>
<comment type="caution">
    <text evidence="3">The sequence shown here is derived from an EMBL/GenBank/DDBJ whole genome shotgun (WGS) entry which is preliminary data.</text>
</comment>
<evidence type="ECO:0000259" key="2">
    <source>
        <dbReference type="Pfam" id="PF01979"/>
    </source>
</evidence>
<dbReference type="Gene3D" id="3.20.20.140">
    <property type="entry name" value="Metal-dependent hydrolases"/>
    <property type="match status" value="1"/>
</dbReference>
<reference evidence="3 4" key="1">
    <citation type="submission" date="2016-03" db="EMBL/GenBank/DDBJ databases">
        <authorList>
            <person name="Ploux O."/>
        </authorList>
    </citation>
    <scope>NUCLEOTIDE SEQUENCE [LARGE SCALE GENOMIC DNA]</scope>
    <source>
        <strain evidence="3 4">LPB0076</strain>
    </source>
</reference>
<dbReference type="InterPro" id="IPR032466">
    <property type="entry name" value="Metal_Hydrolase"/>
</dbReference>